<name>A0ABQ7E3L2_BRACR</name>
<proteinExistence type="predicted"/>
<keyword evidence="2" id="KW-1185">Reference proteome</keyword>
<gene>
    <name evidence="1" type="ORF">DY000_02023557</name>
</gene>
<protein>
    <submittedName>
        <fullName evidence="1">Uncharacterized protein</fullName>
    </submittedName>
</protein>
<organism evidence="1 2">
    <name type="scientific">Brassica cretica</name>
    <name type="common">Mustard</name>
    <dbReference type="NCBI Taxonomy" id="69181"/>
    <lineage>
        <taxon>Eukaryota</taxon>
        <taxon>Viridiplantae</taxon>
        <taxon>Streptophyta</taxon>
        <taxon>Embryophyta</taxon>
        <taxon>Tracheophyta</taxon>
        <taxon>Spermatophyta</taxon>
        <taxon>Magnoliopsida</taxon>
        <taxon>eudicotyledons</taxon>
        <taxon>Gunneridae</taxon>
        <taxon>Pentapetalae</taxon>
        <taxon>rosids</taxon>
        <taxon>malvids</taxon>
        <taxon>Brassicales</taxon>
        <taxon>Brassicaceae</taxon>
        <taxon>Brassiceae</taxon>
        <taxon>Brassica</taxon>
    </lineage>
</organism>
<evidence type="ECO:0000313" key="1">
    <source>
        <dbReference type="EMBL" id="KAF3591382.1"/>
    </source>
</evidence>
<dbReference type="Proteomes" id="UP000266723">
    <property type="component" value="Unassembled WGS sequence"/>
</dbReference>
<reference evidence="1 2" key="1">
    <citation type="journal article" date="2020" name="BMC Genomics">
        <title>Intraspecific diversification of the crop wild relative Brassica cretica Lam. using demographic model selection.</title>
        <authorList>
            <person name="Kioukis A."/>
            <person name="Michalopoulou V.A."/>
            <person name="Briers L."/>
            <person name="Pirintsos S."/>
            <person name="Studholme D.J."/>
            <person name="Pavlidis P."/>
            <person name="Sarris P.F."/>
        </authorList>
    </citation>
    <scope>NUCLEOTIDE SEQUENCE [LARGE SCALE GENOMIC DNA]</scope>
    <source>
        <strain evidence="2">cv. PFS-1207/04</strain>
    </source>
</reference>
<accession>A0ABQ7E3L2</accession>
<evidence type="ECO:0000313" key="2">
    <source>
        <dbReference type="Proteomes" id="UP000266723"/>
    </source>
</evidence>
<comment type="caution">
    <text evidence="1">The sequence shown here is derived from an EMBL/GenBank/DDBJ whole genome shotgun (WGS) entry which is preliminary data.</text>
</comment>
<dbReference type="EMBL" id="QGKV02000299">
    <property type="protein sequence ID" value="KAF3591382.1"/>
    <property type="molecule type" value="Genomic_DNA"/>
</dbReference>
<sequence length="71" mass="7134">MKIASAATKRTELKSNLCGCGCVNVPHLRNKQQAAVAAASISCVFEMNNKLRPDAAATADSASAAAAAATA</sequence>